<organism evidence="1 2">
    <name type="scientific">Araneus ventricosus</name>
    <name type="common">Orbweaver spider</name>
    <name type="synonym">Epeira ventricosa</name>
    <dbReference type="NCBI Taxonomy" id="182803"/>
    <lineage>
        <taxon>Eukaryota</taxon>
        <taxon>Metazoa</taxon>
        <taxon>Ecdysozoa</taxon>
        <taxon>Arthropoda</taxon>
        <taxon>Chelicerata</taxon>
        <taxon>Arachnida</taxon>
        <taxon>Araneae</taxon>
        <taxon>Araneomorphae</taxon>
        <taxon>Entelegynae</taxon>
        <taxon>Araneoidea</taxon>
        <taxon>Araneidae</taxon>
        <taxon>Araneus</taxon>
    </lineage>
</organism>
<accession>A0A4Y2X8Y8</accession>
<dbReference type="AlphaFoldDB" id="A0A4Y2X8Y8"/>
<sequence>MIFSLSYLGWPSSNIKLPPFPWLIYGDGIQDNVIIGSLKINLSAVKQTFSGNNWGRLPYSVSVCVLACHYMSMGRTIRCKPSPCGIPQSSFRRFNKNFGVAGILDWLHGTDKHFRKSEAHKRDMVLFSLTPLSVQDNHK</sequence>
<protein>
    <submittedName>
        <fullName evidence="1">Uncharacterized protein</fullName>
    </submittedName>
</protein>
<evidence type="ECO:0000313" key="2">
    <source>
        <dbReference type="Proteomes" id="UP000499080"/>
    </source>
</evidence>
<dbReference type="OrthoDB" id="408954at2759"/>
<name>A0A4Y2X8Y8_ARAVE</name>
<evidence type="ECO:0000313" key="1">
    <source>
        <dbReference type="EMBL" id="GBO45649.1"/>
    </source>
</evidence>
<dbReference type="Proteomes" id="UP000499080">
    <property type="component" value="Unassembled WGS sequence"/>
</dbReference>
<gene>
    <name evidence="1" type="ORF">AVEN_222074_1</name>
</gene>
<keyword evidence="2" id="KW-1185">Reference proteome</keyword>
<reference evidence="1 2" key="1">
    <citation type="journal article" date="2019" name="Sci. Rep.">
        <title>Orb-weaving spider Araneus ventricosus genome elucidates the spidroin gene catalogue.</title>
        <authorList>
            <person name="Kono N."/>
            <person name="Nakamura H."/>
            <person name="Ohtoshi R."/>
            <person name="Moran D.A.P."/>
            <person name="Shinohara A."/>
            <person name="Yoshida Y."/>
            <person name="Fujiwara M."/>
            <person name="Mori M."/>
            <person name="Tomita M."/>
            <person name="Arakawa K."/>
        </authorList>
    </citation>
    <scope>NUCLEOTIDE SEQUENCE [LARGE SCALE GENOMIC DNA]</scope>
</reference>
<dbReference type="EMBL" id="BGPR01072832">
    <property type="protein sequence ID" value="GBO45649.1"/>
    <property type="molecule type" value="Genomic_DNA"/>
</dbReference>
<proteinExistence type="predicted"/>
<comment type="caution">
    <text evidence="1">The sequence shown here is derived from an EMBL/GenBank/DDBJ whole genome shotgun (WGS) entry which is preliminary data.</text>
</comment>